<dbReference type="GO" id="GO:0046872">
    <property type="term" value="F:metal ion binding"/>
    <property type="evidence" value="ECO:0007669"/>
    <property type="project" value="UniProtKB-KW"/>
</dbReference>
<feature type="compositionally biased region" description="Low complexity" evidence="14">
    <location>
        <begin position="369"/>
        <end position="380"/>
    </location>
</feature>
<evidence type="ECO:0000313" key="16">
    <source>
        <dbReference type="EMBL" id="EEH58049.1"/>
    </source>
</evidence>
<dbReference type="Pfam" id="PF00149">
    <property type="entry name" value="Metallophos"/>
    <property type="match status" value="1"/>
</dbReference>
<comment type="catalytic activity">
    <reaction evidence="12 13">
        <text>O-phospho-L-threonyl-[protein] + H2O = L-threonyl-[protein] + phosphate</text>
        <dbReference type="Rhea" id="RHEA:47004"/>
        <dbReference type="Rhea" id="RHEA-COMP:11060"/>
        <dbReference type="Rhea" id="RHEA-COMP:11605"/>
        <dbReference type="ChEBI" id="CHEBI:15377"/>
        <dbReference type="ChEBI" id="CHEBI:30013"/>
        <dbReference type="ChEBI" id="CHEBI:43474"/>
        <dbReference type="ChEBI" id="CHEBI:61977"/>
        <dbReference type="EC" id="3.1.3.16"/>
    </reaction>
</comment>
<evidence type="ECO:0000256" key="11">
    <source>
        <dbReference type="ARBA" id="ARBA00047761"/>
    </source>
</evidence>
<dbReference type="eggNOG" id="KOG0379">
    <property type="taxonomic scope" value="Eukaryota"/>
</dbReference>
<dbReference type="eggNOG" id="KOG0374">
    <property type="taxonomic scope" value="Eukaryota"/>
</dbReference>
<dbReference type="InterPro" id="IPR011043">
    <property type="entry name" value="Gal_Oxase/kelch_b-propeller"/>
</dbReference>
<dbReference type="SUPFAM" id="SSF50965">
    <property type="entry name" value="Galactose oxidase, central domain"/>
    <property type="match status" value="1"/>
</dbReference>
<dbReference type="InterPro" id="IPR015915">
    <property type="entry name" value="Kelch-typ_b-propeller"/>
</dbReference>
<dbReference type="Gene3D" id="3.60.21.10">
    <property type="match status" value="1"/>
</dbReference>
<gene>
    <name evidence="16" type="ORF">MICPUCDRAFT_32951</name>
</gene>
<dbReference type="GO" id="GO:0005886">
    <property type="term" value="C:plasma membrane"/>
    <property type="evidence" value="ECO:0007669"/>
    <property type="project" value="UniProtKB-ARBA"/>
</dbReference>
<evidence type="ECO:0000256" key="9">
    <source>
        <dbReference type="ARBA" id="ARBA00023211"/>
    </source>
</evidence>
<dbReference type="SMART" id="SM00156">
    <property type="entry name" value="PP2Ac"/>
    <property type="match status" value="1"/>
</dbReference>
<dbReference type="EC" id="3.1.3.16" evidence="13"/>
<evidence type="ECO:0000256" key="14">
    <source>
        <dbReference type="SAM" id="MobiDB-lite"/>
    </source>
</evidence>
<dbReference type="FunFam" id="3.60.21.10:FF:000008">
    <property type="entry name" value="Serine/threonine-protein phosphatase"/>
    <property type="match status" value="1"/>
</dbReference>
<dbReference type="PROSITE" id="PS00125">
    <property type="entry name" value="SER_THR_PHOSPHATASE"/>
    <property type="match status" value="1"/>
</dbReference>
<evidence type="ECO:0000256" key="12">
    <source>
        <dbReference type="ARBA" id="ARBA00048336"/>
    </source>
</evidence>
<keyword evidence="7 13" id="KW-0378">Hydrolase</keyword>
<dbReference type="InterPro" id="IPR029052">
    <property type="entry name" value="Metallo-depent_PP-like"/>
</dbReference>
<keyword evidence="10" id="KW-0539">Nucleus</keyword>
<keyword evidence="8" id="KW-0904">Protein phosphatase</keyword>
<dbReference type="PIRSF" id="PIRSF036363">
    <property type="entry name" value="PPP_BSU1"/>
    <property type="match status" value="1"/>
</dbReference>
<feature type="region of interest" description="Disordered" evidence="14">
    <location>
        <begin position="369"/>
        <end position="423"/>
    </location>
</feature>
<evidence type="ECO:0000256" key="13">
    <source>
        <dbReference type="RuleBase" id="RU004273"/>
    </source>
</evidence>
<keyword evidence="6" id="KW-0677">Repeat</keyword>
<name>C1MQB3_MICPC</name>
<evidence type="ECO:0000256" key="5">
    <source>
        <dbReference type="ARBA" id="ARBA00022723"/>
    </source>
</evidence>
<dbReference type="EMBL" id="GG663738">
    <property type="protein sequence ID" value="EEH58049.1"/>
    <property type="molecule type" value="Genomic_DNA"/>
</dbReference>
<dbReference type="PRINTS" id="PR00114">
    <property type="entry name" value="STPHPHTASE"/>
</dbReference>
<dbReference type="Proteomes" id="UP000001876">
    <property type="component" value="Unassembled WGS sequence"/>
</dbReference>
<dbReference type="OMA" id="NDELQWR"/>
<protein>
    <recommendedName>
        <fullName evidence="13">Serine/threonine-protein phosphatase</fullName>
        <ecNumber evidence="13">3.1.3.16</ecNumber>
    </recommendedName>
</protein>
<dbReference type="GO" id="GO:0005634">
    <property type="term" value="C:nucleus"/>
    <property type="evidence" value="ECO:0007669"/>
    <property type="project" value="UniProtKB-SubCell"/>
</dbReference>
<comment type="subcellular location">
    <subcellularLocation>
        <location evidence="2">Nucleus</location>
    </subcellularLocation>
</comment>
<evidence type="ECO:0000256" key="4">
    <source>
        <dbReference type="ARBA" id="ARBA00022441"/>
    </source>
</evidence>
<keyword evidence="17" id="KW-1185">Reference proteome</keyword>
<proteinExistence type="inferred from homology"/>
<dbReference type="Gene3D" id="2.120.10.80">
    <property type="entry name" value="Kelch-type beta propeller"/>
    <property type="match status" value="2"/>
</dbReference>
<dbReference type="GO" id="GO:0009742">
    <property type="term" value="P:brassinosteroid mediated signaling pathway"/>
    <property type="evidence" value="ECO:0007669"/>
    <property type="project" value="InterPro"/>
</dbReference>
<dbReference type="STRING" id="564608.C1MQB3"/>
<feature type="region of interest" description="Disordered" evidence="14">
    <location>
        <begin position="442"/>
        <end position="488"/>
    </location>
</feature>
<keyword evidence="4" id="KW-0880">Kelch repeat</keyword>
<reference evidence="16 17" key="1">
    <citation type="journal article" date="2009" name="Science">
        <title>Green evolution and dynamic adaptations revealed by genomes of the marine picoeukaryotes Micromonas.</title>
        <authorList>
            <person name="Worden A.Z."/>
            <person name="Lee J.H."/>
            <person name="Mock T."/>
            <person name="Rouze P."/>
            <person name="Simmons M.P."/>
            <person name="Aerts A.L."/>
            <person name="Allen A.E."/>
            <person name="Cuvelier M.L."/>
            <person name="Derelle E."/>
            <person name="Everett M.V."/>
            <person name="Foulon E."/>
            <person name="Grimwood J."/>
            <person name="Gundlach H."/>
            <person name="Henrissat B."/>
            <person name="Napoli C."/>
            <person name="McDonald S.M."/>
            <person name="Parker M.S."/>
            <person name="Rombauts S."/>
            <person name="Salamov A."/>
            <person name="Von Dassow P."/>
            <person name="Badger J.H."/>
            <person name="Coutinho P.M."/>
            <person name="Demir E."/>
            <person name="Dubchak I."/>
            <person name="Gentemann C."/>
            <person name="Eikrem W."/>
            <person name="Gready J.E."/>
            <person name="John U."/>
            <person name="Lanier W."/>
            <person name="Lindquist E.A."/>
            <person name="Lucas S."/>
            <person name="Mayer K.F."/>
            <person name="Moreau H."/>
            <person name="Not F."/>
            <person name="Otillar R."/>
            <person name="Panaud O."/>
            <person name="Pangilinan J."/>
            <person name="Paulsen I."/>
            <person name="Piegu B."/>
            <person name="Poliakov A."/>
            <person name="Robbens S."/>
            <person name="Schmutz J."/>
            <person name="Toulza E."/>
            <person name="Wyss T."/>
            <person name="Zelensky A."/>
            <person name="Zhou K."/>
            <person name="Armbrust E.V."/>
            <person name="Bhattacharya D."/>
            <person name="Goodenough U.W."/>
            <person name="Van de Peer Y."/>
            <person name="Grigoriev I.V."/>
        </authorList>
    </citation>
    <scope>NUCLEOTIDE SEQUENCE [LARGE SCALE GENOMIC DNA]</scope>
    <source>
        <strain evidence="16 17">CCMP1545</strain>
    </source>
</reference>
<dbReference type="InterPro" id="IPR004843">
    <property type="entry name" value="Calcineurin-like_PHP"/>
</dbReference>
<sequence length="924" mass="96674">MLCAQFHHDVARSDDDPGPRCGHTLTCVPADGGGQRLIVFGGATALEGDGPNGSTSGIRLAGATSDVHSFDVRSGIWTKIEASGEGPSPRAAHSAAAVGNMIVVQGGIGPAGLASEDLHVLDLQGAPRWHRVVVRGPGPGQRYAHVVAFVAQRFLVVHGGNDGSKLLGDAWCLDTTSKPYEWSKMNPTGDVPPPRMYAAAAPRADGLLLLCGGRGADSAPLADAFGLARHRDGRWEWAAAPGEAPTARYQHSVAFIGTRLHVSGGALGGGSMVDDASSLAVLNTSAGPSAGWSFVTASGDNKGSKAACAAASRRCRHAVAGVGPLVFSCGGLRGGNLLGDMYVSEESLSESGMTRAEALAALSEVIDTTTTTTRATSSDASGKKNGGKNQSNRTGGFGTPLGGSFAVDSPGSDDGSPPNIGAASLAKLSSDEAEAAVALAERTSVSLDSPPEASGGGASARTPSPGSVSKRANSTGARTRGTPGTDVRLHHRAVVVAAGADSSGGLGSLVRQLSIDQFENENKRIGPGRKTPAMMDPGYGTPDGRGGFDAEDDGADDSVHKKVLAELLHPRAWEPPADRSFILDAAEIDELCAAAEEIFAKESTVLRLRAPTKIFGDLHGQFGDLMRLFAEYGSPSTAGDIAYIDYLFLGDYVDRGAFSLETMSLLLALKVEYPENVHLLRGNHEEADINALFGFRIECIERLGEEAGSIAWNRFNTMFQWLPLAAVIEDRVACMHGGIGRSITHISQLEALERPLTMDSGGITLMDVLWSDPTENDKIEGLRPNARGPGLVTFGPDRVRKFCETNDLQMIIRAHECVMDGFERFAGGLLITVFSATNYCGTANNAGAILVLGRDLTLYPKMIHPLPPAALYGMEDEDEEMLGSWQMGLNRDRPPTPPRGRSQPLGAAPAGGSGGPRPGLKFFS</sequence>
<comment type="cofactor">
    <cofactor evidence="1">
        <name>Mn(2+)</name>
        <dbReference type="ChEBI" id="CHEBI:29035"/>
    </cofactor>
</comment>
<evidence type="ECO:0000259" key="15">
    <source>
        <dbReference type="PROSITE" id="PS00125"/>
    </source>
</evidence>
<keyword evidence="5" id="KW-0479">Metal-binding</keyword>
<evidence type="ECO:0000256" key="8">
    <source>
        <dbReference type="ARBA" id="ARBA00022912"/>
    </source>
</evidence>
<dbReference type="RefSeq" id="XP_003058098.1">
    <property type="nucleotide sequence ID" value="XM_003058052.1"/>
</dbReference>
<evidence type="ECO:0000256" key="2">
    <source>
        <dbReference type="ARBA" id="ARBA00004123"/>
    </source>
</evidence>
<feature type="region of interest" description="Disordered" evidence="14">
    <location>
        <begin position="887"/>
        <end position="924"/>
    </location>
</feature>
<dbReference type="InterPro" id="IPR006186">
    <property type="entry name" value="Ser/Thr-sp_prot-phosphatase"/>
</dbReference>
<dbReference type="KEGG" id="mpp:MICPUCDRAFT_32951"/>
<keyword evidence="9" id="KW-0464">Manganese</keyword>
<feature type="compositionally biased region" description="Polar residues" evidence="14">
    <location>
        <begin position="461"/>
        <end position="477"/>
    </location>
</feature>
<dbReference type="Pfam" id="PF24681">
    <property type="entry name" value="Kelch_KLHDC2_KLHL20_DRC7"/>
    <property type="match status" value="1"/>
</dbReference>
<organism evidence="17">
    <name type="scientific">Micromonas pusilla (strain CCMP1545)</name>
    <name type="common">Picoplanktonic green alga</name>
    <dbReference type="NCBI Taxonomy" id="564608"/>
    <lineage>
        <taxon>Eukaryota</taxon>
        <taxon>Viridiplantae</taxon>
        <taxon>Chlorophyta</taxon>
        <taxon>Mamiellophyceae</taxon>
        <taxon>Mamiellales</taxon>
        <taxon>Mamiellaceae</taxon>
        <taxon>Micromonas</taxon>
    </lineage>
</organism>
<dbReference type="GO" id="GO:0004722">
    <property type="term" value="F:protein serine/threonine phosphatase activity"/>
    <property type="evidence" value="ECO:0007669"/>
    <property type="project" value="UniProtKB-EC"/>
</dbReference>
<evidence type="ECO:0000256" key="1">
    <source>
        <dbReference type="ARBA" id="ARBA00001936"/>
    </source>
</evidence>
<evidence type="ECO:0000256" key="10">
    <source>
        <dbReference type="ARBA" id="ARBA00023242"/>
    </source>
</evidence>
<dbReference type="PANTHER" id="PTHR46422">
    <property type="entry name" value="SERINE/THREONINE-PROTEIN PHOSPHATASE BSL3"/>
    <property type="match status" value="1"/>
</dbReference>
<evidence type="ECO:0000256" key="3">
    <source>
        <dbReference type="ARBA" id="ARBA00005671"/>
    </source>
</evidence>
<dbReference type="SUPFAM" id="SSF56300">
    <property type="entry name" value="Metallo-dependent phosphatases"/>
    <property type="match status" value="1"/>
</dbReference>
<accession>C1MQB3</accession>
<dbReference type="InterPro" id="IPR012391">
    <property type="entry name" value="Ser/Thr_prot_Pase_BSU1"/>
</dbReference>
<comment type="similarity">
    <text evidence="3">Belongs to the PPP phosphatase family. BSU subfamily.</text>
</comment>
<evidence type="ECO:0000256" key="6">
    <source>
        <dbReference type="ARBA" id="ARBA00022737"/>
    </source>
</evidence>
<dbReference type="GeneID" id="9683165"/>
<evidence type="ECO:0000256" key="7">
    <source>
        <dbReference type="ARBA" id="ARBA00022801"/>
    </source>
</evidence>
<dbReference type="AlphaFoldDB" id="C1MQB3"/>
<comment type="catalytic activity">
    <reaction evidence="11">
        <text>O-phospho-L-seryl-[protein] + H2O = L-seryl-[protein] + phosphate</text>
        <dbReference type="Rhea" id="RHEA:20629"/>
        <dbReference type="Rhea" id="RHEA-COMP:9863"/>
        <dbReference type="Rhea" id="RHEA-COMP:11604"/>
        <dbReference type="ChEBI" id="CHEBI:15377"/>
        <dbReference type="ChEBI" id="CHEBI:29999"/>
        <dbReference type="ChEBI" id="CHEBI:43474"/>
        <dbReference type="ChEBI" id="CHEBI:83421"/>
        <dbReference type="EC" id="3.1.3.16"/>
    </reaction>
</comment>
<feature type="domain" description="Serine/threonine specific protein phosphatases" evidence="15">
    <location>
        <begin position="680"/>
        <end position="685"/>
    </location>
</feature>
<evidence type="ECO:0000313" key="17">
    <source>
        <dbReference type="Proteomes" id="UP000001876"/>
    </source>
</evidence>
<dbReference type="PANTHER" id="PTHR46422:SF4">
    <property type="entry name" value="SERINE_THREONINE-PROTEIN PHOSPHATASE BSL3"/>
    <property type="match status" value="1"/>
</dbReference>
<dbReference type="OrthoDB" id="309851at2759"/>